<name>X1F8A5_9ZZZZ</name>
<gene>
    <name evidence="1" type="ORF">S03H2_26297</name>
</gene>
<sequence>AINTNFFLLSNVNVRKEKTIAMYDARERVYKNGKEIKIISPAIANRKFLGTFLRAIPNARQNIKSKYPPKVLGSPTCPSKGALTLMPWGICINP</sequence>
<comment type="caution">
    <text evidence="1">The sequence shown here is derived from an EMBL/GenBank/DDBJ whole genome shotgun (WGS) entry which is preliminary data.</text>
</comment>
<protein>
    <submittedName>
        <fullName evidence="1">Uncharacterized protein</fullName>
    </submittedName>
</protein>
<evidence type="ECO:0000313" key="1">
    <source>
        <dbReference type="EMBL" id="GAH41187.1"/>
    </source>
</evidence>
<dbReference type="EMBL" id="BARU01015188">
    <property type="protein sequence ID" value="GAH41187.1"/>
    <property type="molecule type" value="Genomic_DNA"/>
</dbReference>
<reference evidence="1" key="1">
    <citation type="journal article" date="2014" name="Front. Microbiol.">
        <title>High frequency of phylogenetically diverse reductive dehalogenase-homologous genes in deep subseafloor sedimentary metagenomes.</title>
        <authorList>
            <person name="Kawai M."/>
            <person name="Futagami T."/>
            <person name="Toyoda A."/>
            <person name="Takaki Y."/>
            <person name="Nishi S."/>
            <person name="Hori S."/>
            <person name="Arai W."/>
            <person name="Tsubouchi T."/>
            <person name="Morono Y."/>
            <person name="Uchiyama I."/>
            <person name="Ito T."/>
            <person name="Fujiyama A."/>
            <person name="Inagaki F."/>
            <person name="Takami H."/>
        </authorList>
    </citation>
    <scope>NUCLEOTIDE SEQUENCE</scope>
    <source>
        <strain evidence="1">Expedition CK06-06</strain>
    </source>
</reference>
<proteinExistence type="predicted"/>
<organism evidence="1">
    <name type="scientific">marine sediment metagenome</name>
    <dbReference type="NCBI Taxonomy" id="412755"/>
    <lineage>
        <taxon>unclassified sequences</taxon>
        <taxon>metagenomes</taxon>
        <taxon>ecological metagenomes</taxon>
    </lineage>
</organism>
<dbReference type="AlphaFoldDB" id="X1F8A5"/>
<feature type="non-terminal residue" evidence="1">
    <location>
        <position position="1"/>
    </location>
</feature>
<accession>X1F8A5</accession>